<reference evidence="1" key="1">
    <citation type="submission" date="2021-06" db="EMBL/GenBank/DDBJ databases">
        <authorList>
            <person name="Kallberg Y."/>
            <person name="Tangrot J."/>
            <person name="Rosling A."/>
        </authorList>
    </citation>
    <scope>NUCLEOTIDE SEQUENCE</scope>
    <source>
        <strain evidence="1">AU212A</strain>
    </source>
</reference>
<evidence type="ECO:0000313" key="2">
    <source>
        <dbReference type="Proteomes" id="UP000789860"/>
    </source>
</evidence>
<comment type="caution">
    <text evidence="1">The sequence shown here is derived from an EMBL/GenBank/DDBJ whole genome shotgun (WGS) entry which is preliminary data.</text>
</comment>
<proteinExistence type="predicted"/>
<keyword evidence="2" id="KW-1185">Reference proteome</keyword>
<dbReference type="EMBL" id="CAJVPM010010413">
    <property type="protein sequence ID" value="CAG8572749.1"/>
    <property type="molecule type" value="Genomic_DNA"/>
</dbReference>
<name>A0ACA9M9G3_9GLOM</name>
<sequence length="81" mass="9328">EMFDKGKNKQIDYVEASSSKNNESFASSLKKETTKQHVNYDINKSYMKELISLSTETATKTKLLDFTDSPEINNYDQLKPK</sequence>
<feature type="non-terminal residue" evidence="1">
    <location>
        <position position="1"/>
    </location>
</feature>
<evidence type="ECO:0000313" key="1">
    <source>
        <dbReference type="EMBL" id="CAG8572749.1"/>
    </source>
</evidence>
<dbReference type="Proteomes" id="UP000789860">
    <property type="component" value="Unassembled WGS sequence"/>
</dbReference>
<gene>
    <name evidence="1" type="ORF">SCALOS_LOCUS5905</name>
</gene>
<accession>A0ACA9M9G3</accession>
<organism evidence="1 2">
    <name type="scientific">Scutellospora calospora</name>
    <dbReference type="NCBI Taxonomy" id="85575"/>
    <lineage>
        <taxon>Eukaryota</taxon>
        <taxon>Fungi</taxon>
        <taxon>Fungi incertae sedis</taxon>
        <taxon>Mucoromycota</taxon>
        <taxon>Glomeromycotina</taxon>
        <taxon>Glomeromycetes</taxon>
        <taxon>Diversisporales</taxon>
        <taxon>Gigasporaceae</taxon>
        <taxon>Scutellospora</taxon>
    </lineage>
</organism>
<protein>
    <submittedName>
        <fullName evidence="1">983_t:CDS:1</fullName>
    </submittedName>
</protein>